<dbReference type="OrthoDB" id="9807469at2"/>
<dbReference type="AlphaFoldDB" id="A0A1I0FKH7"/>
<protein>
    <submittedName>
        <fullName evidence="2">Oxaloacetate decarboxylase, alpha subunit</fullName>
    </submittedName>
</protein>
<dbReference type="Pfam" id="PF02436">
    <property type="entry name" value="PYC_OADA"/>
    <property type="match status" value="1"/>
</dbReference>
<dbReference type="NCBIfam" id="NF006761">
    <property type="entry name" value="PRK09282.1"/>
    <property type="match status" value="1"/>
</dbReference>
<dbReference type="NCBIfam" id="NF008985">
    <property type="entry name" value="PRK12331.1"/>
    <property type="match status" value="1"/>
</dbReference>
<dbReference type="RefSeq" id="WP_092478856.1">
    <property type="nucleotide sequence ID" value="NZ_FOHN01000032.1"/>
</dbReference>
<dbReference type="Pfam" id="PF00682">
    <property type="entry name" value="HMGL-like"/>
    <property type="match status" value="1"/>
</dbReference>
<evidence type="ECO:0000259" key="1">
    <source>
        <dbReference type="PROSITE" id="PS50991"/>
    </source>
</evidence>
<dbReference type="InterPro" id="IPR013785">
    <property type="entry name" value="Aldolase_TIM"/>
</dbReference>
<name>A0A1I0FKH7_9FIRM</name>
<dbReference type="GO" id="GO:0006094">
    <property type="term" value="P:gluconeogenesis"/>
    <property type="evidence" value="ECO:0007669"/>
    <property type="project" value="TreeGrafter"/>
</dbReference>
<dbReference type="PANTHER" id="PTHR43778:SF2">
    <property type="entry name" value="PYRUVATE CARBOXYLASE, MITOCHONDRIAL"/>
    <property type="match status" value="1"/>
</dbReference>
<gene>
    <name evidence="2" type="ORF">SAMN04487772_13226</name>
</gene>
<accession>A0A1I0FKH7</accession>
<dbReference type="STRING" id="29364.SAMN04487772_13226"/>
<dbReference type="PROSITE" id="PS50991">
    <property type="entry name" value="PYR_CT"/>
    <property type="match status" value="1"/>
</dbReference>
<reference evidence="2 3" key="1">
    <citation type="submission" date="2016-10" db="EMBL/GenBank/DDBJ databases">
        <authorList>
            <person name="de Groot N.N."/>
        </authorList>
    </citation>
    <scope>NUCLEOTIDE SEQUENCE [LARGE SCALE GENOMIC DNA]</scope>
    <source>
        <strain evidence="2 3">DSM 1801</strain>
    </source>
</reference>
<dbReference type="Gene3D" id="3.20.20.70">
    <property type="entry name" value="Aldolase class I"/>
    <property type="match status" value="1"/>
</dbReference>
<dbReference type="InterPro" id="IPR055268">
    <property type="entry name" value="PCB-like"/>
</dbReference>
<dbReference type="CDD" id="cd07937">
    <property type="entry name" value="DRE_TIM_PC_TC_5S"/>
    <property type="match status" value="1"/>
</dbReference>
<organism evidence="2 3">
    <name type="scientific">[Clostridium] polysaccharolyticum</name>
    <dbReference type="NCBI Taxonomy" id="29364"/>
    <lineage>
        <taxon>Bacteria</taxon>
        <taxon>Bacillati</taxon>
        <taxon>Bacillota</taxon>
        <taxon>Clostridia</taxon>
        <taxon>Lachnospirales</taxon>
        <taxon>Lachnospiraceae</taxon>
    </lineage>
</organism>
<dbReference type="InterPro" id="IPR000891">
    <property type="entry name" value="PYR_CT"/>
</dbReference>
<dbReference type="EMBL" id="FOHN01000032">
    <property type="protein sequence ID" value="SET58071.1"/>
    <property type="molecule type" value="Genomic_DNA"/>
</dbReference>
<dbReference type="PANTHER" id="PTHR43778">
    <property type="entry name" value="PYRUVATE CARBOXYLASE"/>
    <property type="match status" value="1"/>
</dbReference>
<evidence type="ECO:0000313" key="2">
    <source>
        <dbReference type="EMBL" id="SET58071.1"/>
    </source>
</evidence>
<dbReference type="Proteomes" id="UP000199800">
    <property type="component" value="Unassembled WGS sequence"/>
</dbReference>
<dbReference type="GO" id="GO:0004736">
    <property type="term" value="F:pyruvate carboxylase activity"/>
    <property type="evidence" value="ECO:0007669"/>
    <property type="project" value="TreeGrafter"/>
</dbReference>
<keyword evidence="3" id="KW-1185">Reference proteome</keyword>
<dbReference type="SUPFAM" id="SSF51569">
    <property type="entry name" value="Aldolase"/>
    <property type="match status" value="1"/>
</dbReference>
<proteinExistence type="predicted"/>
<sequence length="470" mass="52678">MAAEKKPVKITETILRDAHQSLIATRMTTEQMLPIIEKMDKVGYHSVECWGGATFDASLRFLKEDPWERLRKLRAGFKNTKLQMLFRGQNILGYRHYADDVVEYFVQKSIANGIDIIRIFDCLNDLRNLETAVKAANKEKGHAQIALSYTLGDAYTLDYWKQKAKDIESMGADSICIKDMAGLLVPNKATELVTELKKSVKIPIQLHTHYTSGVAAMTYMKAVEAGCDVIDTAMSPFAMGTSQPATEVMVEAFKGSQYDTGFDQNLLAEIADYFRPMRDDALASGLLNPKVMGVDIKTLLYQVPGGMLSNMVSQLKEQHAEDKYYEVLKEIPRVRKDLGEPPLVTPSSQIVGTQAVLNVVMGERYKMMTKETKAVLHGDYGQTAKPFNKEVQKKALGDEKPITCRPADLLKPELDKIKSEMNPEWIQQDEDVLSYALFPQVATEFFKYREAQQTGVDAKAADTKNGAYPV</sequence>
<feature type="domain" description="Pyruvate carboxyltransferase" evidence="1">
    <location>
        <begin position="8"/>
        <end position="268"/>
    </location>
</feature>
<dbReference type="SUPFAM" id="SSF89000">
    <property type="entry name" value="post-HMGL domain-like"/>
    <property type="match status" value="1"/>
</dbReference>
<dbReference type="GO" id="GO:0005737">
    <property type="term" value="C:cytoplasm"/>
    <property type="evidence" value="ECO:0007669"/>
    <property type="project" value="TreeGrafter"/>
</dbReference>
<evidence type="ECO:0000313" key="3">
    <source>
        <dbReference type="Proteomes" id="UP000199800"/>
    </source>
</evidence>
<dbReference type="InterPro" id="IPR003379">
    <property type="entry name" value="Carboxylase_cons_dom"/>
</dbReference>